<keyword evidence="8" id="KW-1185">Reference proteome</keyword>
<feature type="transmembrane region" description="Helical" evidence="6">
    <location>
        <begin position="163"/>
        <end position="181"/>
    </location>
</feature>
<feature type="transmembrane region" description="Helical" evidence="6">
    <location>
        <begin position="190"/>
        <end position="211"/>
    </location>
</feature>
<organism evidence="7 8">
    <name type="scientific">Crucibulum laeve</name>
    <dbReference type="NCBI Taxonomy" id="68775"/>
    <lineage>
        <taxon>Eukaryota</taxon>
        <taxon>Fungi</taxon>
        <taxon>Dikarya</taxon>
        <taxon>Basidiomycota</taxon>
        <taxon>Agaricomycotina</taxon>
        <taxon>Agaricomycetes</taxon>
        <taxon>Agaricomycetidae</taxon>
        <taxon>Agaricales</taxon>
        <taxon>Agaricineae</taxon>
        <taxon>Nidulariaceae</taxon>
        <taxon>Crucibulum</taxon>
    </lineage>
</organism>
<gene>
    <name evidence="7" type="ORF">BDQ12DRAFT_684219</name>
</gene>
<dbReference type="GO" id="GO:0022857">
    <property type="term" value="F:transmembrane transporter activity"/>
    <property type="evidence" value="ECO:0007669"/>
    <property type="project" value="InterPro"/>
</dbReference>
<evidence type="ECO:0000313" key="7">
    <source>
        <dbReference type="EMBL" id="TFK38246.1"/>
    </source>
</evidence>
<evidence type="ECO:0000256" key="1">
    <source>
        <dbReference type="ARBA" id="ARBA00004141"/>
    </source>
</evidence>
<protein>
    <submittedName>
        <fullName evidence="7">Amino acid/polyamine transporter I</fullName>
    </submittedName>
</protein>
<dbReference type="STRING" id="68775.A0A5C3M1N9"/>
<comment type="subcellular location">
    <subcellularLocation>
        <location evidence="1">Membrane</location>
        <topology evidence="1">Multi-pass membrane protein</topology>
    </subcellularLocation>
</comment>
<sequence>MSSTGVDYASKSPPQSKDEELLASLGYKQELKRDFNWVELLALSFSIIGVVQSIAAVLIYAIPYGGPVAMVWGWLVCSFFLMMIAFAMAELASSAPTSGGLYYWTFKFSSPRYRKVLSWTVGYTNSVGYIAGVSGADFATAIQMLSAATIGSGGTYIPTSGQIYGMFVGLLIFHSILASLATRYIARLQVFYMTLNIILFLVLLVVIPVVTPPEFKNSSKFVFGTFENLSLWPNGFAFMLSFLAPAWTMGGIDAGVHISEEARNASVAVPRTIVFSTFLGCLLGWAFNIVIAFNMGTDTAAILQDPIGQPMATIMFNSLGQRGTLAVWSFIIVTMNMSSMNLLTAASRQTFAFSRDGALPFSKYLYRVNSTTQTPIICVFFCATGAMLLGLLSFAGPVAIGAVFTMGVVCQYVAYSIPIAARYLGPHPFVPGPFNLGILSLPVASTAVAFMVFMIIILLFPANTLPTAQTMNYTVVVVGGILILSLSYYFLPVYGGRHWFTGPIRNIDAGHDVDGKSDLAEKVSSEGFDSA</sequence>
<reference evidence="7 8" key="1">
    <citation type="journal article" date="2019" name="Nat. Ecol. Evol.">
        <title>Megaphylogeny resolves global patterns of mushroom evolution.</title>
        <authorList>
            <person name="Varga T."/>
            <person name="Krizsan K."/>
            <person name="Foldi C."/>
            <person name="Dima B."/>
            <person name="Sanchez-Garcia M."/>
            <person name="Sanchez-Ramirez S."/>
            <person name="Szollosi G.J."/>
            <person name="Szarkandi J.G."/>
            <person name="Papp V."/>
            <person name="Albert L."/>
            <person name="Andreopoulos W."/>
            <person name="Angelini C."/>
            <person name="Antonin V."/>
            <person name="Barry K.W."/>
            <person name="Bougher N.L."/>
            <person name="Buchanan P."/>
            <person name="Buyck B."/>
            <person name="Bense V."/>
            <person name="Catcheside P."/>
            <person name="Chovatia M."/>
            <person name="Cooper J."/>
            <person name="Damon W."/>
            <person name="Desjardin D."/>
            <person name="Finy P."/>
            <person name="Geml J."/>
            <person name="Haridas S."/>
            <person name="Hughes K."/>
            <person name="Justo A."/>
            <person name="Karasinski D."/>
            <person name="Kautmanova I."/>
            <person name="Kiss B."/>
            <person name="Kocsube S."/>
            <person name="Kotiranta H."/>
            <person name="LaButti K.M."/>
            <person name="Lechner B.E."/>
            <person name="Liimatainen K."/>
            <person name="Lipzen A."/>
            <person name="Lukacs Z."/>
            <person name="Mihaltcheva S."/>
            <person name="Morgado L.N."/>
            <person name="Niskanen T."/>
            <person name="Noordeloos M.E."/>
            <person name="Ohm R.A."/>
            <person name="Ortiz-Santana B."/>
            <person name="Ovrebo C."/>
            <person name="Racz N."/>
            <person name="Riley R."/>
            <person name="Savchenko A."/>
            <person name="Shiryaev A."/>
            <person name="Soop K."/>
            <person name="Spirin V."/>
            <person name="Szebenyi C."/>
            <person name="Tomsovsky M."/>
            <person name="Tulloss R.E."/>
            <person name="Uehling J."/>
            <person name="Grigoriev I.V."/>
            <person name="Vagvolgyi C."/>
            <person name="Papp T."/>
            <person name="Martin F.M."/>
            <person name="Miettinen O."/>
            <person name="Hibbett D.S."/>
            <person name="Nagy L.G."/>
        </authorList>
    </citation>
    <scope>NUCLEOTIDE SEQUENCE [LARGE SCALE GENOMIC DNA]</scope>
    <source>
        <strain evidence="7 8">CBS 166.37</strain>
    </source>
</reference>
<feature type="transmembrane region" description="Helical" evidence="6">
    <location>
        <begin position="394"/>
        <end position="415"/>
    </location>
</feature>
<dbReference type="Gene3D" id="1.20.1740.10">
    <property type="entry name" value="Amino acid/polyamine transporter I"/>
    <property type="match status" value="1"/>
</dbReference>
<evidence type="ECO:0000256" key="5">
    <source>
        <dbReference type="ARBA" id="ARBA00023136"/>
    </source>
</evidence>
<dbReference type="OrthoDB" id="4476201at2759"/>
<dbReference type="InterPro" id="IPR002293">
    <property type="entry name" value="AA/rel_permease1"/>
</dbReference>
<dbReference type="PROSITE" id="PS00218">
    <property type="entry name" value="AMINO_ACID_PERMEASE_1"/>
    <property type="match status" value="1"/>
</dbReference>
<keyword evidence="2" id="KW-0813">Transport</keyword>
<feature type="transmembrane region" description="Helical" evidence="6">
    <location>
        <begin position="273"/>
        <end position="293"/>
    </location>
</feature>
<feature type="transmembrane region" description="Helical" evidence="6">
    <location>
        <begin position="436"/>
        <end position="460"/>
    </location>
</feature>
<feature type="transmembrane region" description="Helical" evidence="6">
    <location>
        <begin position="40"/>
        <end position="62"/>
    </location>
</feature>
<dbReference type="Proteomes" id="UP000308652">
    <property type="component" value="Unassembled WGS sequence"/>
</dbReference>
<dbReference type="AlphaFoldDB" id="A0A5C3M1N9"/>
<dbReference type="PIRSF" id="PIRSF006060">
    <property type="entry name" value="AA_transporter"/>
    <property type="match status" value="1"/>
</dbReference>
<evidence type="ECO:0000256" key="6">
    <source>
        <dbReference type="SAM" id="Phobius"/>
    </source>
</evidence>
<evidence type="ECO:0000256" key="2">
    <source>
        <dbReference type="ARBA" id="ARBA00022448"/>
    </source>
</evidence>
<dbReference type="GO" id="GO:0016020">
    <property type="term" value="C:membrane"/>
    <property type="evidence" value="ECO:0007669"/>
    <property type="project" value="UniProtKB-SubCell"/>
</dbReference>
<evidence type="ECO:0000256" key="3">
    <source>
        <dbReference type="ARBA" id="ARBA00022692"/>
    </source>
</evidence>
<evidence type="ECO:0000313" key="8">
    <source>
        <dbReference type="Proteomes" id="UP000308652"/>
    </source>
</evidence>
<feature type="transmembrane region" description="Helical" evidence="6">
    <location>
        <begin position="231"/>
        <end position="252"/>
    </location>
</feature>
<feature type="transmembrane region" description="Helical" evidence="6">
    <location>
        <begin position="325"/>
        <end position="343"/>
    </location>
</feature>
<keyword evidence="3 6" id="KW-0812">Transmembrane</keyword>
<feature type="transmembrane region" description="Helical" evidence="6">
    <location>
        <begin position="364"/>
        <end position="388"/>
    </location>
</feature>
<dbReference type="InterPro" id="IPR004840">
    <property type="entry name" value="Amino_acid_permease_CS"/>
</dbReference>
<dbReference type="PANTHER" id="PTHR45649:SF6">
    <property type="entry name" value="GABA-SPECIFIC PERMEASE"/>
    <property type="match status" value="1"/>
</dbReference>
<feature type="transmembrane region" description="Helical" evidence="6">
    <location>
        <begin position="472"/>
        <end position="491"/>
    </location>
</feature>
<dbReference type="GO" id="GO:0006865">
    <property type="term" value="P:amino acid transport"/>
    <property type="evidence" value="ECO:0007669"/>
    <property type="project" value="InterPro"/>
</dbReference>
<proteinExistence type="predicted"/>
<name>A0A5C3M1N9_9AGAR</name>
<dbReference type="PANTHER" id="PTHR45649">
    <property type="entry name" value="AMINO-ACID PERMEASE BAT1"/>
    <property type="match status" value="1"/>
</dbReference>
<dbReference type="EMBL" id="ML213604">
    <property type="protein sequence ID" value="TFK38246.1"/>
    <property type="molecule type" value="Genomic_DNA"/>
</dbReference>
<evidence type="ECO:0000256" key="4">
    <source>
        <dbReference type="ARBA" id="ARBA00022989"/>
    </source>
</evidence>
<keyword evidence="4 6" id="KW-1133">Transmembrane helix</keyword>
<keyword evidence="5 6" id="KW-0472">Membrane</keyword>
<accession>A0A5C3M1N9</accession>
<dbReference type="Pfam" id="PF13520">
    <property type="entry name" value="AA_permease_2"/>
    <property type="match status" value="1"/>
</dbReference>